<evidence type="ECO:0000313" key="1">
    <source>
        <dbReference type="EMBL" id="KAI5661055.1"/>
    </source>
</evidence>
<gene>
    <name evidence="1" type="ORF">M9H77_20378</name>
</gene>
<sequence>MILLKPCRRSFHRSLPPPTSAHAPPFDAVLVDKAIAVLKRHHLVHLDSLSSQFTPQSASNVLLRSQSDKHVCLKFINWARRRPFFDLQCKCLSVHILTRFKLYKTAQSLTEDMAVNDDDEMGNVVFAGLKDSYHSCNSSSAVFDLVIKSYSSLKMIDRALNVLNLAKFHGYMPSILSYNSILDAIIRVASRGYIELAKQLYDDMRKKGLSPNVFTYNILIRGFCGNKELEKGLSFFDEMERNGCLPNVVTFNTIIDAYCKLGKVEQTFNLLKLMWEKNLEPNVITYNVIINGLCREDRIKEANEVFEEMRNKGLVPDEVTYNTLVHGYCKVGDFHQALILHSEMMRNGLCPNVVTYTALIRSMCKEKNMRRAMEFFDQMRNRGVWPNERTYTTLIDGFSKQGLLHEAYEVLNEMIARGLLPTIVTYNALINGHCLMGQVEDALRVMEDMIHKGISPDVVSYSTVIFGFCKSRDLDKAFQMKEEMVKRGVQPDAITYSSLIQGFCEQRRLIEGCELFREMLRIGLLPDECTYTSLINAYFVEGDIRNALCLHDEMISKGFFPDVVTYSVLINGLNKQARTREAKQLLFRLFYEQSVPADVTYDFLIESCGSVEFKSAVALIKGFCMKGLMSEAEHVLELMLQKNHRPDAAVYNVLVHGHCRVGNGCKALDLYKKMLHNGFSPHMVTVIALMRELSRVEMDEELGEVIHNTVSSCRLTDAELAKSLVQCSSRMHMSSDVYNWNSVVSGFLTPKLQIEICRTLRKGSCRRNRLYVHVILAADIKCGFYVPLLVVLGCSAELASPRQLKECANHEQFSAVDPYSTFC</sequence>
<organism evidence="1 2">
    <name type="scientific">Catharanthus roseus</name>
    <name type="common">Madagascar periwinkle</name>
    <name type="synonym">Vinca rosea</name>
    <dbReference type="NCBI Taxonomy" id="4058"/>
    <lineage>
        <taxon>Eukaryota</taxon>
        <taxon>Viridiplantae</taxon>
        <taxon>Streptophyta</taxon>
        <taxon>Embryophyta</taxon>
        <taxon>Tracheophyta</taxon>
        <taxon>Spermatophyta</taxon>
        <taxon>Magnoliopsida</taxon>
        <taxon>eudicotyledons</taxon>
        <taxon>Gunneridae</taxon>
        <taxon>Pentapetalae</taxon>
        <taxon>asterids</taxon>
        <taxon>lamiids</taxon>
        <taxon>Gentianales</taxon>
        <taxon>Apocynaceae</taxon>
        <taxon>Rauvolfioideae</taxon>
        <taxon>Vinceae</taxon>
        <taxon>Catharanthinae</taxon>
        <taxon>Catharanthus</taxon>
    </lineage>
</organism>
<comment type="caution">
    <text evidence="1">The sequence shown here is derived from an EMBL/GenBank/DDBJ whole genome shotgun (WGS) entry which is preliminary data.</text>
</comment>
<protein>
    <submittedName>
        <fullName evidence="1">Uncharacterized protein</fullName>
    </submittedName>
</protein>
<reference evidence="2" key="1">
    <citation type="journal article" date="2023" name="Nat. Plants">
        <title>Single-cell RNA sequencing provides a high-resolution roadmap for understanding the multicellular compartmentation of specialized metabolism.</title>
        <authorList>
            <person name="Sun S."/>
            <person name="Shen X."/>
            <person name="Li Y."/>
            <person name="Li Y."/>
            <person name="Wang S."/>
            <person name="Li R."/>
            <person name="Zhang H."/>
            <person name="Shen G."/>
            <person name="Guo B."/>
            <person name="Wei J."/>
            <person name="Xu J."/>
            <person name="St-Pierre B."/>
            <person name="Chen S."/>
            <person name="Sun C."/>
        </authorList>
    </citation>
    <scope>NUCLEOTIDE SEQUENCE [LARGE SCALE GENOMIC DNA]</scope>
</reference>
<dbReference type="EMBL" id="CM044705">
    <property type="protein sequence ID" value="KAI5661055.1"/>
    <property type="molecule type" value="Genomic_DNA"/>
</dbReference>
<accession>A0ACC0ALA9</accession>
<dbReference type="Proteomes" id="UP001060085">
    <property type="component" value="Linkage Group LG05"/>
</dbReference>
<evidence type="ECO:0000313" key="2">
    <source>
        <dbReference type="Proteomes" id="UP001060085"/>
    </source>
</evidence>
<keyword evidence="2" id="KW-1185">Reference proteome</keyword>
<proteinExistence type="predicted"/>
<name>A0ACC0ALA9_CATRO</name>